<dbReference type="Proteomes" id="UP000286801">
    <property type="component" value="Unassembled WGS sequence"/>
</dbReference>
<dbReference type="EMBL" id="QNZL01000064">
    <property type="protein sequence ID" value="RTZ80864.1"/>
    <property type="molecule type" value="Genomic_DNA"/>
</dbReference>
<gene>
    <name evidence="2" type="ORF">DSY96_04960</name>
    <name evidence="1" type="ORF">DSY97_02330</name>
</gene>
<name>A0A432GB27_9DELT</name>
<dbReference type="EMBL" id="QNZK01000175">
    <property type="protein sequence ID" value="RTZ85243.1"/>
    <property type="molecule type" value="Genomic_DNA"/>
</dbReference>
<evidence type="ECO:0000313" key="2">
    <source>
        <dbReference type="EMBL" id="RTZ85243.1"/>
    </source>
</evidence>
<accession>A0A432GB27</accession>
<comment type="caution">
    <text evidence="1">The sequence shown here is derived from an EMBL/GenBank/DDBJ whole genome shotgun (WGS) entry which is preliminary data.</text>
</comment>
<sequence length="90" mass="10246">MHYLEKITKIEFQSFKVKEDTKALSKIAKEVSRIQSMVTSYRARTKWAVLVQSSPCPYKVGSPELRFGVWFVSKIIVILAKAGIQKLVSV</sequence>
<evidence type="ECO:0000313" key="4">
    <source>
        <dbReference type="Proteomes" id="UP000287917"/>
    </source>
</evidence>
<evidence type="ECO:0000313" key="1">
    <source>
        <dbReference type="EMBL" id="RTZ80864.1"/>
    </source>
</evidence>
<proteinExistence type="predicted"/>
<protein>
    <submittedName>
        <fullName evidence="1">Uncharacterized protein</fullName>
    </submittedName>
</protein>
<dbReference type="AlphaFoldDB" id="A0A432GB27"/>
<dbReference type="Proteomes" id="UP000287917">
    <property type="component" value="Unassembled WGS sequence"/>
</dbReference>
<reference evidence="3 4" key="1">
    <citation type="submission" date="2018-06" db="EMBL/GenBank/DDBJ databases">
        <title>Combined omics and stable isotope probing to characterize newly discovered Mariana Back-Arc vent microbial communities.</title>
        <authorList>
            <person name="Trembath-Reichert E."/>
            <person name="Huber J.A."/>
        </authorList>
    </citation>
    <scope>NUCLEOTIDE SEQUENCE [LARGE SCALE GENOMIC DNA]</scope>
    <source>
        <strain evidence="2">MAG 58</strain>
        <strain evidence="1">MAG 63_1</strain>
    </source>
</reference>
<evidence type="ECO:0000313" key="3">
    <source>
        <dbReference type="Proteomes" id="UP000286801"/>
    </source>
</evidence>
<organism evidence="1 3">
    <name type="scientific">SAR324 cluster bacterium</name>
    <dbReference type="NCBI Taxonomy" id="2024889"/>
    <lineage>
        <taxon>Bacteria</taxon>
        <taxon>Deltaproteobacteria</taxon>
        <taxon>SAR324 cluster</taxon>
    </lineage>
</organism>